<dbReference type="GO" id="GO:0016747">
    <property type="term" value="F:acyltransferase activity, transferring groups other than amino-acyl groups"/>
    <property type="evidence" value="ECO:0007669"/>
    <property type="project" value="InterPro"/>
</dbReference>
<reference evidence="2 3" key="1">
    <citation type="journal article" date="2008" name="BMC Genomics">
        <title>The genome sequence of the fish pathogen Aliivibrio salmonicida strain LFI1238 shows extensive evidence of gene decay.</title>
        <authorList>
            <person name="Hjerde E."/>
            <person name="Lorentzen M.S."/>
            <person name="Holden M.T."/>
            <person name="Seeger K."/>
            <person name="Paulsen S."/>
            <person name="Bason N."/>
            <person name="Churcher C."/>
            <person name="Harris D."/>
            <person name="Norbertczak H."/>
            <person name="Quail M.A."/>
            <person name="Sanders S."/>
            <person name="Thurston S."/>
            <person name="Parkhill J."/>
            <person name="Willassen N.P."/>
            <person name="Thomson N.R."/>
        </authorList>
    </citation>
    <scope>NUCLEOTIDE SEQUENCE [LARGE SCALE GENOMIC DNA]</scope>
    <source>
        <strain evidence="2 3">LFI1238</strain>
    </source>
</reference>
<dbReference type="Pfam" id="PF00583">
    <property type="entry name" value="Acetyltransf_1"/>
    <property type="match status" value="1"/>
</dbReference>
<dbReference type="SUPFAM" id="SSF55729">
    <property type="entry name" value="Acyl-CoA N-acyltransferases (Nat)"/>
    <property type="match status" value="1"/>
</dbReference>
<dbReference type="AlphaFoldDB" id="B6EJP6"/>
<protein>
    <recommendedName>
        <fullName evidence="1">N-acetyltransferase domain-containing protein</fullName>
    </recommendedName>
</protein>
<dbReference type="eggNOG" id="COG0456">
    <property type="taxonomic scope" value="Bacteria"/>
</dbReference>
<feature type="domain" description="N-acetyltransferase" evidence="1">
    <location>
        <begin position="50"/>
        <end position="88"/>
    </location>
</feature>
<dbReference type="InterPro" id="IPR000182">
    <property type="entry name" value="GNAT_dom"/>
</dbReference>
<dbReference type="HOGENOM" id="CLU_2152990_0_0_6"/>
<dbReference type="EMBL" id="FM178379">
    <property type="protein sequence ID" value="CAQ78911.1"/>
    <property type="molecule type" value="Genomic_DNA"/>
</dbReference>
<evidence type="ECO:0000259" key="1">
    <source>
        <dbReference type="Pfam" id="PF00583"/>
    </source>
</evidence>
<evidence type="ECO:0000313" key="2">
    <source>
        <dbReference type="EMBL" id="CAQ78911.1"/>
    </source>
</evidence>
<name>B6EJP6_ALISL</name>
<dbReference type="Gene3D" id="3.40.630.30">
    <property type="match status" value="1"/>
</dbReference>
<keyword evidence="3" id="KW-1185">Reference proteome</keyword>
<sequence>MFIHTLFNIRNRNFLILLSENTMQQTSIKFSAFGLTHQLKRTILWLKSFGNGIGQQLMTHAKQQRNALSLSVYKQNEASYQFYLKQGFSVKSEQADEHTGCMEYSMTFDVK</sequence>
<organism evidence="2 3">
    <name type="scientific">Aliivibrio salmonicida (strain LFI1238)</name>
    <name type="common">Vibrio salmonicida (strain LFI1238)</name>
    <dbReference type="NCBI Taxonomy" id="316275"/>
    <lineage>
        <taxon>Bacteria</taxon>
        <taxon>Pseudomonadati</taxon>
        <taxon>Pseudomonadota</taxon>
        <taxon>Gammaproteobacteria</taxon>
        <taxon>Vibrionales</taxon>
        <taxon>Vibrionaceae</taxon>
        <taxon>Aliivibrio</taxon>
    </lineage>
</organism>
<proteinExistence type="predicted"/>
<gene>
    <name evidence="2" type="ordered locus">VSAL_I1226</name>
</gene>
<dbReference type="KEGG" id="vsa:VSAL_I1226"/>
<accession>B6EJP6</accession>
<dbReference type="Proteomes" id="UP000001730">
    <property type="component" value="Chromosome 1"/>
</dbReference>
<evidence type="ECO:0000313" key="3">
    <source>
        <dbReference type="Proteomes" id="UP000001730"/>
    </source>
</evidence>
<dbReference type="InterPro" id="IPR016181">
    <property type="entry name" value="Acyl_CoA_acyltransferase"/>
</dbReference>